<organism evidence="2 3">
    <name type="scientific">candidate division WWE3 bacterium RIFCSPHIGHO2_01_FULL_42_13</name>
    <dbReference type="NCBI Taxonomy" id="1802617"/>
    <lineage>
        <taxon>Bacteria</taxon>
        <taxon>Katanobacteria</taxon>
    </lineage>
</organism>
<evidence type="ECO:0000313" key="2">
    <source>
        <dbReference type="EMBL" id="OGC47893.1"/>
    </source>
</evidence>
<dbReference type="AlphaFoldDB" id="A0A1F4UUL1"/>
<proteinExistence type="predicted"/>
<keyword evidence="1" id="KW-1133">Transmembrane helix</keyword>
<evidence type="ECO:0000313" key="3">
    <source>
        <dbReference type="Proteomes" id="UP000176608"/>
    </source>
</evidence>
<evidence type="ECO:0000256" key="1">
    <source>
        <dbReference type="SAM" id="Phobius"/>
    </source>
</evidence>
<accession>A0A1F4UUL1</accession>
<name>A0A1F4UUL1_UNCKA</name>
<feature type="transmembrane region" description="Helical" evidence="1">
    <location>
        <begin position="7"/>
        <end position="29"/>
    </location>
</feature>
<dbReference type="EMBL" id="MEVA01000001">
    <property type="protein sequence ID" value="OGC47893.1"/>
    <property type="molecule type" value="Genomic_DNA"/>
</dbReference>
<protein>
    <submittedName>
        <fullName evidence="2">Uncharacterized protein</fullName>
    </submittedName>
</protein>
<keyword evidence="1" id="KW-0812">Transmembrane</keyword>
<dbReference type="Proteomes" id="UP000176608">
    <property type="component" value="Unassembled WGS sequence"/>
</dbReference>
<gene>
    <name evidence="2" type="ORF">A2886_01385</name>
</gene>
<comment type="caution">
    <text evidence="2">The sequence shown here is derived from an EMBL/GenBank/DDBJ whole genome shotgun (WGS) entry which is preliminary data.</text>
</comment>
<reference evidence="2 3" key="1">
    <citation type="journal article" date="2016" name="Nat. Commun.">
        <title>Thousands of microbial genomes shed light on interconnected biogeochemical processes in an aquifer system.</title>
        <authorList>
            <person name="Anantharaman K."/>
            <person name="Brown C.T."/>
            <person name="Hug L.A."/>
            <person name="Sharon I."/>
            <person name="Castelle C.J."/>
            <person name="Probst A.J."/>
            <person name="Thomas B.C."/>
            <person name="Singh A."/>
            <person name="Wilkins M.J."/>
            <person name="Karaoz U."/>
            <person name="Brodie E.L."/>
            <person name="Williams K.H."/>
            <person name="Hubbard S.S."/>
            <person name="Banfield J.F."/>
        </authorList>
    </citation>
    <scope>NUCLEOTIDE SEQUENCE [LARGE SCALE GENOMIC DNA]</scope>
</reference>
<keyword evidence="1" id="KW-0472">Membrane</keyword>
<sequence length="174" mass="19064">MHDRKNGGLAAIPILILITLAASIGVLLVKGSFTNRHVDDSLDSWLTYTDEVGHYSFKYPKGFTVALDSAANRVIKIAGVYNGTSFVISVSNGTVDQFYVGVDEANEDIYGGSLKILETKSILVNGKNVERVVVTGGVSPYTINYLFDDIRFTWYEATPENEDFVLKVLSTVTN</sequence>